<dbReference type="GeneID" id="31765503"/>
<accession>A5FGP5</accession>
<organism evidence="1 2">
    <name type="scientific">Flavobacterium johnsoniae (strain ATCC 17061 / DSM 2064 / JCM 8514 / BCRC 14874 / CCUG 350202 / NBRC 14942 / NCIMB 11054 / UW101)</name>
    <name type="common">Cytophaga johnsonae</name>
    <dbReference type="NCBI Taxonomy" id="376686"/>
    <lineage>
        <taxon>Bacteria</taxon>
        <taxon>Pseudomonadati</taxon>
        <taxon>Bacteroidota</taxon>
        <taxon>Flavobacteriia</taxon>
        <taxon>Flavobacteriales</taxon>
        <taxon>Flavobacteriaceae</taxon>
        <taxon>Flavobacterium</taxon>
    </lineage>
</organism>
<proteinExistence type="predicted"/>
<dbReference type="EMBL" id="CP000685">
    <property type="protein sequence ID" value="ABQ05621.1"/>
    <property type="molecule type" value="Genomic_DNA"/>
</dbReference>
<evidence type="ECO:0000313" key="2">
    <source>
        <dbReference type="Proteomes" id="UP000006694"/>
    </source>
</evidence>
<dbReference type="STRING" id="376686.Fjoh_2594"/>
<name>A5FGP5_FLAJ1</name>
<dbReference type="Proteomes" id="UP000006694">
    <property type="component" value="Chromosome"/>
</dbReference>
<dbReference type="RefSeq" id="WP_012024660.1">
    <property type="nucleotide sequence ID" value="NC_009441.1"/>
</dbReference>
<dbReference type="KEGG" id="fjo:Fjoh_2594"/>
<sequence>MNTIKEILKKFSEKNDLWNLTKIHGIECIQNYLKDNNNTESSNLKLDDFVFYKKNQSIIISPDSNNDDHFIIKTTYDLSLEIKTFRSGYYSLDVDQKGNIIDDWLYLDF</sequence>
<reference evidence="1 2" key="1">
    <citation type="journal article" date="2009" name="Appl. Environ. Microbiol.">
        <title>Novel features of the polysaccharide-digesting gliding bacterium Flavobacterium johnsoniae as revealed by genome sequence analysis.</title>
        <authorList>
            <person name="McBride M.J."/>
            <person name="Xie G."/>
            <person name="Martens E.C."/>
            <person name="Lapidus A."/>
            <person name="Henrissat B."/>
            <person name="Rhodes R.G."/>
            <person name="Goltsman E."/>
            <person name="Wang W."/>
            <person name="Xu J."/>
            <person name="Hunnicutt D.W."/>
            <person name="Staroscik A.M."/>
            <person name="Hoover T.R."/>
            <person name="Cheng Y.Q."/>
            <person name="Stein J.L."/>
        </authorList>
    </citation>
    <scope>NUCLEOTIDE SEQUENCE [LARGE SCALE GENOMIC DNA]</scope>
    <source>
        <strain evidence="2">ATCC 17061 / DSM 2064 / JCM 8514 / BCRC 14874 / CCUG 350202 / NBRC 14942 / NCIMB 11054 / UW101</strain>
    </source>
</reference>
<protein>
    <submittedName>
        <fullName evidence="1">Uncharacterized protein</fullName>
    </submittedName>
</protein>
<evidence type="ECO:0000313" key="1">
    <source>
        <dbReference type="EMBL" id="ABQ05621.1"/>
    </source>
</evidence>
<gene>
    <name evidence="1" type="ordered locus">Fjoh_2594</name>
</gene>
<dbReference type="HOGENOM" id="CLU_2179955_0_0_10"/>
<dbReference type="AlphaFoldDB" id="A5FGP5"/>
<keyword evidence="2" id="KW-1185">Reference proteome</keyword>